<name>A0A5J4L3Z8_9ZZZZ</name>
<accession>A0A5J4L3Z8</accession>
<dbReference type="SUPFAM" id="SSF55874">
    <property type="entry name" value="ATPase domain of HSP90 chaperone/DNA topoisomerase II/histidine kinase"/>
    <property type="match status" value="1"/>
</dbReference>
<dbReference type="CDD" id="cd06225">
    <property type="entry name" value="HAMP"/>
    <property type="match status" value="1"/>
</dbReference>
<dbReference type="SUPFAM" id="SSF158472">
    <property type="entry name" value="HAMP domain-like"/>
    <property type="match status" value="1"/>
</dbReference>
<dbReference type="SMART" id="SM00388">
    <property type="entry name" value="HisKA"/>
    <property type="match status" value="1"/>
</dbReference>
<dbReference type="InterPro" id="IPR004358">
    <property type="entry name" value="Sig_transdc_His_kin-like_C"/>
</dbReference>
<dbReference type="InterPro" id="IPR003594">
    <property type="entry name" value="HATPase_dom"/>
</dbReference>
<dbReference type="PANTHER" id="PTHR43065:SF46">
    <property type="entry name" value="C4-DICARBOXYLATE TRANSPORT SENSOR PROTEIN DCTB"/>
    <property type="match status" value="1"/>
</dbReference>
<comment type="caution">
    <text evidence="13">The sequence shown here is derived from an EMBL/GenBank/DDBJ whole genome shotgun (WGS) entry which is preliminary data.</text>
</comment>
<feature type="transmembrane region" description="Helical" evidence="10">
    <location>
        <begin position="12"/>
        <end position="33"/>
    </location>
</feature>
<protein>
    <recommendedName>
        <fullName evidence="2">histidine kinase</fullName>
        <ecNumber evidence="2">2.7.13.3</ecNumber>
    </recommendedName>
</protein>
<dbReference type="GO" id="GO:0005524">
    <property type="term" value="F:ATP binding"/>
    <property type="evidence" value="ECO:0007669"/>
    <property type="project" value="UniProtKB-KW"/>
</dbReference>
<dbReference type="Gene3D" id="1.10.287.130">
    <property type="match status" value="1"/>
</dbReference>
<evidence type="ECO:0000256" key="3">
    <source>
        <dbReference type="ARBA" id="ARBA00022553"/>
    </source>
</evidence>
<comment type="catalytic activity">
    <reaction evidence="1">
        <text>ATP + protein L-histidine = ADP + protein N-phospho-L-histidine.</text>
        <dbReference type="EC" id="2.7.13.3"/>
    </reaction>
</comment>
<organism evidence="13">
    <name type="scientific">hot springs metagenome</name>
    <dbReference type="NCBI Taxonomy" id="433727"/>
    <lineage>
        <taxon>unclassified sequences</taxon>
        <taxon>metagenomes</taxon>
        <taxon>ecological metagenomes</taxon>
    </lineage>
</organism>
<evidence type="ECO:0000313" key="13">
    <source>
        <dbReference type="EMBL" id="GER93571.1"/>
    </source>
</evidence>
<keyword evidence="4" id="KW-0808">Transferase</keyword>
<dbReference type="EC" id="2.7.13.3" evidence="2"/>
<evidence type="ECO:0000259" key="12">
    <source>
        <dbReference type="PROSITE" id="PS50885"/>
    </source>
</evidence>
<dbReference type="PROSITE" id="PS50109">
    <property type="entry name" value="HIS_KIN"/>
    <property type="match status" value="1"/>
</dbReference>
<dbReference type="InterPro" id="IPR005467">
    <property type="entry name" value="His_kinase_dom"/>
</dbReference>
<dbReference type="Gene3D" id="6.10.340.10">
    <property type="match status" value="1"/>
</dbReference>
<dbReference type="Pfam" id="PF00512">
    <property type="entry name" value="HisKA"/>
    <property type="match status" value="1"/>
</dbReference>
<dbReference type="Pfam" id="PF00672">
    <property type="entry name" value="HAMP"/>
    <property type="match status" value="1"/>
</dbReference>
<dbReference type="AlphaFoldDB" id="A0A5J4L3Z8"/>
<evidence type="ECO:0000256" key="5">
    <source>
        <dbReference type="ARBA" id="ARBA00022741"/>
    </source>
</evidence>
<dbReference type="PROSITE" id="PS50885">
    <property type="entry name" value="HAMP"/>
    <property type="match status" value="1"/>
</dbReference>
<proteinExistence type="predicted"/>
<dbReference type="SMART" id="SM00304">
    <property type="entry name" value="HAMP"/>
    <property type="match status" value="1"/>
</dbReference>
<keyword evidence="10" id="KW-0472">Membrane</keyword>
<reference evidence="13" key="1">
    <citation type="submission" date="2019-10" db="EMBL/GenBank/DDBJ databases">
        <title>Metagenomic sequencing of thiosulfate-disproportionating enrichment culture.</title>
        <authorList>
            <person name="Umezawa K."/>
            <person name="Kojima H."/>
            <person name="Fukui M."/>
        </authorList>
    </citation>
    <scope>NUCLEOTIDE SEQUENCE</scope>
    <source>
        <strain evidence="13">45J</strain>
    </source>
</reference>
<dbReference type="CDD" id="cd00082">
    <property type="entry name" value="HisKA"/>
    <property type="match status" value="1"/>
</dbReference>
<feature type="domain" description="HAMP" evidence="12">
    <location>
        <begin position="65"/>
        <end position="117"/>
    </location>
</feature>
<evidence type="ECO:0000256" key="7">
    <source>
        <dbReference type="ARBA" id="ARBA00022840"/>
    </source>
</evidence>
<dbReference type="InterPro" id="IPR003660">
    <property type="entry name" value="HAMP_dom"/>
</dbReference>
<dbReference type="PRINTS" id="PR00344">
    <property type="entry name" value="BCTRLSENSOR"/>
</dbReference>
<gene>
    <name evidence="13" type="ORF">A45J_1317</name>
</gene>
<dbReference type="Pfam" id="PF02518">
    <property type="entry name" value="HATPase_c"/>
    <property type="match status" value="1"/>
</dbReference>
<evidence type="ECO:0000259" key="11">
    <source>
        <dbReference type="PROSITE" id="PS50109"/>
    </source>
</evidence>
<keyword evidence="9" id="KW-0175">Coiled coil</keyword>
<dbReference type="EMBL" id="BLAB01000001">
    <property type="protein sequence ID" value="GER93571.1"/>
    <property type="molecule type" value="Genomic_DNA"/>
</dbReference>
<evidence type="ECO:0000256" key="2">
    <source>
        <dbReference type="ARBA" id="ARBA00012438"/>
    </source>
</evidence>
<dbReference type="Gene3D" id="3.30.565.10">
    <property type="entry name" value="Histidine kinase-like ATPase, C-terminal domain"/>
    <property type="match status" value="1"/>
</dbReference>
<feature type="transmembrane region" description="Helical" evidence="10">
    <location>
        <begin position="45"/>
        <end position="67"/>
    </location>
</feature>
<dbReference type="GO" id="GO:0016020">
    <property type="term" value="C:membrane"/>
    <property type="evidence" value="ECO:0007669"/>
    <property type="project" value="InterPro"/>
</dbReference>
<dbReference type="InterPro" id="IPR036097">
    <property type="entry name" value="HisK_dim/P_sf"/>
</dbReference>
<feature type="coiled-coil region" evidence="9">
    <location>
        <begin position="112"/>
        <end position="150"/>
    </location>
</feature>
<dbReference type="GO" id="GO:0000155">
    <property type="term" value="F:phosphorelay sensor kinase activity"/>
    <property type="evidence" value="ECO:0007669"/>
    <property type="project" value="InterPro"/>
</dbReference>
<sequence>MQKKSLNSLTGKLILAIGAMMLIVGLVFAYVFIKQNPDIKLGVVLFYGGFFVITISFLLCIILYNLVTKPLSFLVDGMNKLSQGDMDYRINLKTKDEIGMLANSFNLMVEELRQYRDKMENWTKSLEEEVQKKTAEIVKAQEQLINAEKLASLGRMAAGVAHELNSPLTGIVTFAHLMMKRIPPENTQDAEDLKVIIDQAERCSKIVRGLLGFSRKTASEKADIDINTLIENILSMVRNQAKFYNIVFDVQLDKTIPAVSVDPNQIQQVFLNLLINAADAMEEKGKITIASRMITDGDSRFVEIEFTDTGPGIPEDIKGRIFEPFFTTKPAGKGTGLGLAVSYGIIKKHDGQIFVKSEQGRGASFFIRLPVVKTDRN</sequence>
<dbReference type="InterPro" id="IPR003661">
    <property type="entry name" value="HisK_dim/P_dom"/>
</dbReference>
<evidence type="ECO:0000256" key="8">
    <source>
        <dbReference type="ARBA" id="ARBA00023012"/>
    </source>
</evidence>
<evidence type="ECO:0000256" key="9">
    <source>
        <dbReference type="SAM" id="Coils"/>
    </source>
</evidence>
<keyword evidence="10" id="KW-0812">Transmembrane</keyword>
<keyword evidence="10" id="KW-1133">Transmembrane helix</keyword>
<evidence type="ECO:0000256" key="1">
    <source>
        <dbReference type="ARBA" id="ARBA00000085"/>
    </source>
</evidence>
<dbReference type="InterPro" id="IPR036890">
    <property type="entry name" value="HATPase_C_sf"/>
</dbReference>
<keyword evidence="3" id="KW-0597">Phosphoprotein</keyword>
<keyword evidence="8" id="KW-0902">Two-component regulatory system</keyword>
<keyword evidence="6" id="KW-0418">Kinase</keyword>
<dbReference type="SMART" id="SM00387">
    <property type="entry name" value="HATPase_c"/>
    <property type="match status" value="1"/>
</dbReference>
<keyword evidence="7" id="KW-0067">ATP-binding</keyword>
<feature type="domain" description="Histidine kinase" evidence="11">
    <location>
        <begin position="159"/>
        <end position="373"/>
    </location>
</feature>
<keyword evidence="5" id="KW-0547">Nucleotide-binding</keyword>
<dbReference type="PANTHER" id="PTHR43065">
    <property type="entry name" value="SENSOR HISTIDINE KINASE"/>
    <property type="match status" value="1"/>
</dbReference>
<evidence type="ECO:0000256" key="10">
    <source>
        <dbReference type="SAM" id="Phobius"/>
    </source>
</evidence>
<evidence type="ECO:0000256" key="4">
    <source>
        <dbReference type="ARBA" id="ARBA00022679"/>
    </source>
</evidence>
<dbReference type="SUPFAM" id="SSF47384">
    <property type="entry name" value="Homodimeric domain of signal transducing histidine kinase"/>
    <property type="match status" value="1"/>
</dbReference>
<evidence type="ECO:0000256" key="6">
    <source>
        <dbReference type="ARBA" id="ARBA00022777"/>
    </source>
</evidence>